<evidence type="ECO:0000313" key="1">
    <source>
        <dbReference type="EMBL" id="SHF13683.1"/>
    </source>
</evidence>
<protein>
    <recommendedName>
        <fullName evidence="3">SMI1/KNR4 family protein</fullName>
    </recommendedName>
</protein>
<gene>
    <name evidence="1" type="ORF">SAMN05444320_102621</name>
</gene>
<evidence type="ECO:0000313" key="2">
    <source>
        <dbReference type="Proteomes" id="UP000184501"/>
    </source>
</evidence>
<keyword evidence="2" id="KW-1185">Reference proteome</keyword>
<dbReference type="InterPro" id="IPR037883">
    <property type="entry name" value="Knr4/Smi1-like_sf"/>
</dbReference>
<accession>A0A1M4Z6I0</accession>
<reference evidence="1 2" key="1">
    <citation type="submission" date="2016-11" db="EMBL/GenBank/DDBJ databases">
        <authorList>
            <person name="Jaros S."/>
            <person name="Januszkiewicz K."/>
            <person name="Wedrychowicz H."/>
        </authorList>
    </citation>
    <scope>NUCLEOTIDE SEQUENCE [LARGE SCALE GENOMIC DNA]</scope>
    <source>
        <strain evidence="1 2">DSM 44523</strain>
    </source>
</reference>
<dbReference type="EMBL" id="FQVN01000002">
    <property type="protein sequence ID" value="SHF13683.1"/>
    <property type="molecule type" value="Genomic_DNA"/>
</dbReference>
<dbReference type="AlphaFoldDB" id="A0A1M4Z6I0"/>
<dbReference type="STRING" id="2017.SAMN05444320_102621"/>
<dbReference type="Pfam" id="PF14568">
    <property type="entry name" value="SUKH_6"/>
    <property type="match status" value="1"/>
</dbReference>
<dbReference type="RefSeq" id="WP_073480824.1">
    <property type="nucleotide sequence ID" value="NZ_FQVN01000002.1"/>
</dbReference>
<dbReference type="SUPFAM" id="SSF160631">
    <property type="entry name" value="SMI1/KNR4-like"/>
    <property type="match status" value="1"/>
</dbReference>
<evidence type="ECO:0008006" key="3">
    <source>
        <dbReference type="Google" id="ProtNLM"/>
    </source>
</evidence>
<dbReference type="OrthoDB" id="5572373at2"/>
<sequence>MSSERARSLVDEIAATVGWNRNFQPAGDWLTVERGLGTPLPSDYKELFSRFPSGVFRNSVRVFSPVEDDDGWLPFKANVDEVLEVIGDEDLEYLESVDYRLFPEPGGLLPWGDDLQGGMFFWLTQSANPDEWWTAYYNQSMDEWREHSGPMTKVILEVLTNEGDDNIMHWNLNKVPVNFVTYEE</sequence>
<proteinExistence type="predicted"/>
<dbReference type="Proteomes" id="UP000184501">
    <property type="component" value="Unassembled WGS sequence"/>
</dbReference>
<name>A0A1M4Z6I0_STRHI</name>
<organism evidence="1 2">
    <name type="scientific">Streptoalloteichus hindustanus</name>
    <dbReference type="NCBI Taxonomy" id="2017"/>
    <lineage>
        <taxon>Bacteria</taxon>
        <taxon>Bacillati</taxon>
        <taxon>Actinomycetota</taxon>
        <taxon>Actinomycetes</taxon>
        <taxon>Pseudonocardiales</taxon>
        <taxon>Pseudonocardiaceae</taxon>
        <taxon>Streptoalloteichus</taxon>
    </lineage>
</organism>